<dbReference type="GO" id="GO:0000287">
    <property type="term" value="F:magnesium ion binding"/>
    <property type="evidence" value="ECO:0007669"/>
    <property type="project" value="UniProtKB-UniRule"/>
</dbReference>
<keyword evidence="4 11" id="KW-0808">Transferase</keyword>
<feature type="binding site" evidence="11">
    <location>
        <position position="119"/>
    </location>
    <ligand>
        <name>ATP</name>
        <dbReference type="ChEBI" id="CHEBI:30616"/>
    </ligand>
</feature>
<keyword evidence="13" id="KW-1185">Reference proteome</keyword>
<gene>
    <name evidence="11 12" type="primary">thiM</name>
    <name evidence="12" type="ORF">GCM10011516_28100</name>
</gene>
<dbReference type="GO" id="GO:0005524">
    <property type="term" value="F:ATP binding"/>
    <property type="evidence" value="ECO:0007669"/>
    <property type="project" value="UniProtKB-UniRule"/>
</dbReference>
<dbReference type="PIRSF" id="PIRSF000513">
    <property type="entry name" value="Thz_kinase"/>
    <property type="match status" value="1"/>
</dbReference>
<protein>
    <recommendedName>
        <fullName evidence="11">Hydroxyethylthiazole kinase</fullName>
        <ecNumber evidence="11">2.7.1.50</ecNumber>
    </recommendedName>
    <alternativeName>
        <fullName evidence="11">4-methyl-5-beta-hydroxyethylthiazole kinase</fullName>
        <shortName evidence="11">TH kinase</shortName>
        <shortName evidence="11">Thz kinase</shortName>
    </alternativeName>
</protein>
<dbReference type="InterPro" id="IPR029056">
    <property type="entry name" value="Ribokinase-like"/>
</dbReference>
<evidence type="ECO:0000256" key="7">
    <source>
        <dbReference type="ARBA" id="ARBA00022777"/>
    </source>
</evidence>
<dbReference type="SUPFAM" id="SSF53613">
    <property type="entry name" value="Ribokinase-like"/>
    <property type="match status" value="1"/>
</dbReference>
<evidence type="ECO:0000313" key="13">
    <source>
        <dbReference type="Proteomes" id="UP000614460"/>
    </source>
</evidence>
<evidence type="ECO:0000256" key="6">
    <source>
        <dbReference type="ARBA" id="ARBA00022741"/>
    </source>
</evidence>
<evidence type="ECO:0000256" key="5">
    <source>
        <dbReference type="ARBA" id="ARBA00022723"/>
    </source>
</evidence>
<keyword evidence="6 11" id="KW-0547">Nucleotide-binding</keyword>
<dbReference type="Pfam" id="PF02110">
    <property type="entry name" value="HK"/>
    <property type="match status" value="1"/>
</dbReference>
<evidence type="ECO:0000256" key="2">
    <source>
        <dbReference type="ARBA" id="ARBA00001946"/>
    </source>
</evidence>
<feature type="binding site" evidence="11">
    <location>
        <position position="193"/>
    </location>
    <ligand>
        <name>substrate</name>
    </ligand>
</feature>
<accession>A0A8H9KYP7</accession>
<comment type="similarity">
    <text evidence="11">Belongs to the Thz kinase family.</text>
</comment>
<evidence type="ECO:0000256" key="8">
    <source>
        <dbReference type="ARBA" id="ARBA00022840"/>
    </source>
</evidence>
<dbReference type="PRINTS" id="PR01099">
    <property type="entry name" value="HYETHTZKNASE"/>
</dbReference>
<reference evidence="12" key="2">
    <citation type="submission" date="2020-09" db="EMBL/GenBank/DDBJ databases">
        <authorList>
            <person name="Sun Q."/>
            <person name="Zhou Y."/>
        </authorList>
    </citation>
    <scope>NUCLEOTIDE SEQUENCE</scope>
    <source>
        <strain evidence="12">CGMCC 1.15966</strain>
    </source>
</reference>
<evidence type="ECO:0000256" key="3">
    <source>
        <dbReference type="ARBA" id="ARBA00004868"/>
    </source>
</evidence>
<dbReference type="EMBL" id="BMKM01000008">
    <property type="protein sequence ID" value="GGE28766.1"/>
    <property type="molecule type" value="Genomic_DNA"/>
</dbReference>
<dbReference type="GO" id="GO:0004417">
    <property type="term" value="F:hydroxyethylthiazole kinase activity"/>
    <property type="evidence" value="ECO:0007669"/>
    <property type="project" value="UniProtKB-UniRule"/>
</dbReference>
<sequence length="269" mass="28495">MENDIYHLLTQVRAKAPLVQNITNFVVMNNTANALLALGASPIMVHAEEELEEVLSFCNSLVINIGTISKPWANNMIEAAKLANKLGKPWVLDPVGAGISKLRNETLETLVQLKPTVIRGNASEIMALQNFSNTSSKGVDSTESSSTALQAGQILNKETGAIVCISGAIDYVISKEEITEVSNGSAMMTKVTGLGCTASAITAAFIGLGNNPYEEAVAGITITSLAGELAAKISKGPGTLQLNLYDTLYNLAKEQILGNLKLKRYANPS</sequence>
<dbReference type="HAMAP" id="MF_00228">
    <property type="entry name" value="Thz_kinase"/>
    <property type="match status" value="1"/>
</dbReference>
<dbReference type="GO" id="GO:0009229">
    <property type="term" value="P:thiamine diphosphate biosynthetic process"/>
    <property type="evidence" value="ECO:0007669"/>
    <property type="project" value="UniProtKB-UniRule"/>
</dbReference>
<keyword evidence="10 11" id="KW-0784">Thiamine biosynthesis</keyword>
<comment type="function">
    <text evidence="11">Catalyzes the phosphorylation of the hydroxyl group of 4-methyl-5-beta-hydroxyethylthiazole (THZ).</text>
</comment>
<name>A0A8H9KYP7_9SPHI</name>
<evidence type="ECO:0000256" key="10">
    <source>
        <dbReference type="ARBA" id="ARBA00022977"/>
    </source>
</evidence>
<comment type="caution">
    <text evidence="12">The sequence shown here is derived from an EMBL/GenBank/DDBJ whole genome shotgun (WGS) entry which is preliminary data.</text>
</comment>
<feature type="binding site" evidence="11">
    <location>
        <position position="44"/>
    </location>
    <ligand>
        <name>substrate</name>
    </ligand>
</feature>
<dbReference type="CDD" id="cd01170">
    <property type="entry name" value="THZ_kinase"/>
    <property type="match status" value="1"/>
</dbReference>
<dbReference type="AlphaFoldDB" id="A0A8H9KYP7"/>
<organism evidence="12 13">
    <name type="scientific">Sphingobacterium cellulitidis</name>
    <dbReference type="NCBI Taxonomy" id="1768011"/>
    <lineage>
        <taxon>Bacteria</taxon>
        <taxon>Pseudomonadati</taxon>
        <taxon>Bacteroidota</taxon>
        <taxon>Sphingobacteriia</taxon>
        <taxon>Sphingobacteriales</taxon>
        <taxon>Sphingobacteriaceae</taxon>
        <taxon>Sphingobacterium</taxon>
    </lineage>
</organism>
<dbReference type="NCBIfam" id="NF006830">
    <property type="entry name" value="PRK09355.1"/>
    <property type="match status" value="1"/>
</dbReference>
<dbReference type="RefSeq" id="WP_182498200.1">
    <property type="nucleotide sequence ID" value="NZ_BMKM01000008.1"/>
</dbReference>
<keyword evidence="7 11" id="KW-0418">Kinase</keyword>
<evidence type="ECO:0000256" key="4">
    <source>
        <dbReference type="ARBA" id="ARBA00022679"/>
    </source>
</evidence>
<evidence type="ECO:0000256" key="1">
    <source>
        <dbReference type="ARBA" id="ARBA00001771"/>
    </source>
</evidence>
<dbReference type="Gene3D" id="3.40.1190.20">
    <property type="match status" value="1"/>
</dbReference>
<comment type="pathway">
    <text evidence="3 11">Cofactor biosynthesis; thiamine diphosphate biosynthesis; 4-methyl-5-(2-phosphoethyl)-thiazole from 5-(2-hydroxyethyl)-4-methylthiazole: step 1/1.</text>
</comment>
<dbReference type="GO" id="GO:0009228">
    <property type="term" value="P:thiamine biosynthetic process"/>
    <property type="evidence" value="ECO:0007669"/>
    <property type="project" value="UniProtKB-KW"/>
</dbReference>
<keyword evidence="5 11" id="KW-0479">Metal-binding</keyword>
<evidence type="ECO:0000256" key="11">
    <source>
        <dbReference type="HAMAP-Rule" id="MF_00228"/>
    </source>
</evidence>
<dbReference type="EC" id="2.7.1.50" evidence="11"/>
<comment type="cofactor">
    <cofactor evidence="2 11">
        <name>Mg(2+)</name>
        <dbReference type="ChEBI" id="CHEBI:18420"/>
    </cofactor>
</comment>
<keyword evidence="8 11" id="KW-0067">ATP-binding</keyword>
<evidence type="ECO:0000256" key="9">
    <source>
        <dbReference type="ARBA" id="ARBA00022842"/>
    </source>
</evidence>
<dbReference type="InterPro" id="IPR000417">
    <property type="entry name" value="Hyethyz_kinase"/>
</dbReference>
<dbReference type="Proteomes" id="UP000614460">
    <property type="component" value="Unassembled WGS sequence"/>
</dbReference>
<feature type="binding site" evidence="11">
    <location>
        <position position="166"/>
    </location>
    <ligand>
        <name>ATP</name>
        <dbReference type="ChEBI" id="CHEBI:30616"/>
    </ligand>
</feature>
<dbReference type="UniPathway" id="UPA00060">
    <property type="reaction ID" value="UER00139"/>
</dbReference>
<evidence type="ECO:0000313" key="12">
    <source>
        <dbReference type="EMBL" id="GGE28766.1"/>
    </source>
</evidence>
<proteinExistence type="inferred from homology"/>
<reference evidence="12" key="1">
    <citation type="journal article" date="2014" name="Int. J. Syst. Evol. Microbiol.">
        <title>Complete genome sequence of Corynebacterium casei LMG S-19264T (=DSM 44701T), isolated from a smear-ripened cheese.</title>
        <authorList>
            <consortium name="US DOE Joint Genome Institute (JGI-PGF)"/>
            <person name="Walter F."/>
            <person name="Albersmeier A."/>
            <person name="Kalinowski J."/>
            <person name="Ruckert C."/>
        </authorList>
    </citation>
    <scope>NUCLEOTIDE SEQUENCE</scope>
    <source>
        <strain evidence="12">CGMCC 1.15966</strain>
    </source>
</reference>
<keyword evidence="9 11" id="KW-0460">Magnesium</keyword>
<comment type="catalytic activity">
    <reaction evidence="1 11">
        <text>5-(2-hydroxyethyl)-4-methylthiazole + ATP = 4-methyl-5-(2-phosphooxyethyl)-thiazole + ADP + H(+)</text>
        <dbReference type="Rhea" id="RHEA:24212"/>
        <dbReference type="ChEBI" id="CHEBI:15378"/>
        <dbReference type="ChEBI" id="CHEBI:17957"/>
        <dbReference type="ChEBI" id="CHEBI:30616"/>
        <dbReference type="ChEBI" id="CHEBI:58296"/>
        <dbReference type="ChEBI" id="CHEBI:456216"/>
        <dbReference type="EC" id="2.7.1.50"/>
    </reaction>
</comment>